<dbReference type="Proteomes" id="UP001054821">
    <property type="component" value="Chromosome 8"/>
</dbReference>
<evidence type="ECO:0000256" key="1">
    <source>
        <dbReference type="SAM" id="MobiDB-lite"/>
    </source>
</evidence>
<dbReference type="AlphaFoldDB" id="A0AAD4V1P6"/>
<name>A0AAD4V1P6_PRUDU</name>
<accession>A0AAD4V1P6</accession>
<reference evidence="2 3" key="1">
    <citation type="journal article" date="2022" name="G3 (Bethesda)">
        <title>Whole-genome sequence and methylome profiling of the almond [Prunus dulcis (Mill.) D.A. Webb] cultivar 'Nonpareil'.</title>
        <authorList>
            <person name="D'Amico-Willman K.M."/>
            <person name="Ouma W.Z."/>
            <person name="Meulia T."/>
            <person name="Sideli G.M."/>
            <person name="Gradziel T.M."/>
            <person name="Fresnedo-Ramirez J."/>
        </authorList>
    </citation>
    <scope>NUCLEOTIDE SEQUENCE [LARGE SCALE GENOMIC DNA]</scope>
    <source>
        <strain evidence="2">Clone GOH B32 T37-40</strain>
    </source>
</reference>
<protein>
    <submittedName>
        <fullName evidence="2">Uncharacterized protein</fullName>
    </submittedName>
</protein>
<sequence>MRELWKESQWQNCKFLEVGFYKNQLSFPLPHLSRDFFSPPPSSTCNSGHRCGWGRYQKDRDDFLFLPQPPPAASSHGFAEIWRRSGRRRPNFKAVDLPPPATISVDPGTRGQTDPQEGPSRGPASSDQK</sequence>
<keyword evidence="3" id="KW-1185">Reference proteome</keyword>
<dbReference type="EMBL" id="JAJFAZ020000008">
    <property type="protein sequence ID" value="KAI5316258.1"/>
    <property type="molecule type" value="Genomic_DNA"/>
</dbReference>
<gene>
    <name evidence="2" type="ORF">L3X38_045434</name>
</gene>
<comment type="caution">
    <text evidence="2">The sequence shown here is derived from an EMBL/GenBank/DDBJ whole genome shotgun (WGS) entry which is preliminary data.</text>
</comment>
<evidence type="ECO:0000313" key="2">
    <source>
        <dbReference type="EMBL" id="KAI5316258.1"/>
    </source>
</evidence>
<proteinExistence type="predicted"/>
<organism evidence="2 3">
    <name type="scientific">Prunus dulcis</name>
    <name type="common">Almond</name>
    <name type="synonym">Amygdalus dulcis</name>
    <dbReference type="NCBI Taxonomy" id="3755"/>
    <lineage>
        <taxon>Eukaryota</taxon>
        <taxon>Viridiplantae</taxon>
        <taxon>Streptophyta</taxon>
        <taxon>Embryophyta</taxon>
        <taxon>Tracheophyta</taxon>
        <taxon>Spermatophyta</taxon>
        <taxon>Magnoliopsida</taxon>
        <taxon>eudicotyledons</taxon>
        <taxon>Gunneridae</taxon>
        <taxon>Pentapetalae</taxon>
        <taxon>rosids</taxon>
        <taxon>fabids</taxon>
        <taxon>Rosales</taxon>
        <taxon>Rosaceae</taxon>
        <taxon>Amygdaloideae</taxon>
        <taxon>Amygdaleae</taxon>
        <taxon>Prunus</taxon>
    </lineage>
</organism>
<feature type="region of interest" description="Disordered" evidence="1">
    <location>
        <begin position="89"/>
        <end position="129"/>
    </location>
</feature>
<evidence type="ECO:0000313" key="3">
    <source>
        <dbReference type="Proteomes" id="UP001054821"/>
    </source>
</evidence>